<organism evidence="2 3">
    <name type="scientific">Pleuronectes platessa</name>
    <name type="common">European plaice</name>
    <dbReference type="NCBI Taxonomy" id="8262"/>
    <lineage>
        <taxon>Eukaryota</taxon>
        <taxon>Metazoa</taxon>
        <taxon>Chordata</taxon>
        <taxon>Craniata</taxon>
        <taxon>Vertebrata</taxon>
        <taxon>Euteleostomi</taxon>
        <taxon>Actinopterygii</taxon>
        <taxon>Neopterygii</taxon>
        <taxon>Teleostei</taxon>
        <taxon>Neoteleostei</taxon>
        <taxon>Acanthomorphata</taxon>
        <taxon>Carangaria</taxon>
        <taxon>Pleuronectiformes</taxon>
        <taxon>Pleuronectoidei</taxon>
        <taxon>Pleuronectidae</taxon>
        <taxon>Pleuronectes</taxon>
    </lineage>
</organism>
<reference evidence="2" key="1">
    <citation type="submission" date="2020-03" db="EMBL/GenBank/DDBJ databases">
        <authorList>
            <person name="Weist P."/>
        </authorList>
    </citation>
    <scope>NUCLEOTIDE SEQUENCE</scope>
</reference>
<dbReference type="EMBL" id="CADEAL010004436">
    <property type="protein sequence ID" value="CAB1459561.1"/>
    <property type="molecule type" value="Genomic_DNA"/>
</dbReference>
<evidence type="ECO:0000256" key="1">
    <source>
        <dbReference type="SAM" id="MobiDB-lite"/>
    </source>
</evidence>
<evidence type="ECO:0000313" key="3">
    <source>
        <dbReference type="Proteomes" id="UP001153269"/>
    </source>
</evidence>
<sequence length="183" mass="19909">MQGNRCLHNPGAWLSLLETTNELARNKALKQQEGLGHQPEPICQTRHATPRRPGPSIRFGRGTGSNMILDNESPGARASSCNRRHMAAGERGGLLGGFRATIPALPVRQAKSAHTPSLYRIEIMCLKLHKCVDLAATYKATGRIPTAAAAAAASTRTFQITVWTHLNNSPASLRRLTPYTPPW</sequence>
<feature type="region of interest" description="Disordered" evidence="1">
    <location>
        <begin position="31"/>
        <end position="77"/>
    </location>
</feature>
<name>A0A9N7VWI4_PLEPL</name>
<protein>
    <submittedName>
        <fullName evidence="2">Uncharacterized protein</fullName>
    </submittedName>
</protein>
<accession>A0A9N7VWI4</accession>
<keyword evidence="3" id="KW-1185">Reference proteome</keyword>
<dbReference type="AlphaFoldDB" id="A0A9N7VWI4"/>
<comment type="caution">
    <text evidence="2">The sequence shown here is derived from an EMBL/GenBank/DDBJ whole genome shotgun (WGS) entry which is preliminary data.</text>
</comment>
<proteinExistence type="predicted"/>
<dbReference type="Proteomes" id="UP001153269">
    <property type="component" value="Unassembled WGS sequence"/>
</dbReference>
<gene>
    <name evidence="2" type="ORF">PLEPLA_LOCUS47398</name>
</gene>
<evidence type="ECO:0000313" key="2">
    <source>
        <dbReference type="EMBL" id="CAB1459561.1"/>
    </source>
</evidence>